<name>A0A9N9PIG4_9GLOM</name>
<evidence type="ECO:0000313" key="3">
    <source>
        <dbReference type="Proteomes" id="UP000789396"/>
    </source>
</evidence>
<keyword evidence="3" id="KW-1185">Reference proteome</keyword>
<feature type="region of interest" description="Disordered" evidence="1">
    <location>
        <begin position="1"/>
        <end position="39"/>
    </location>
</feature>
<accession>A0A9N9PIG4</accession>
<proteinExistence type="predicted"/>
<feature type="compositionally biased region" description="Low complexity" evidence="1">
    <location>
        <begin position="21"/>
        <end position="39"/>
    </location>
</feature>
<gene>
    <name evidence="2" type="ORF">RFULGI_LOCUS19523</name>
</gene>
<sequence length="39" mass="3868">SGTSDEEKEGGPPRGGRFNKKASLSKGKGSASDGSSANE</sequence>
<feature type="non-terminal residue" evidence="2">
    <location>
        <position position="1"/>
    </location>
</feature>
<comment type="caution">
    <text evidence="2">The sequence shown here is derived from an EMBL/GenBank/DDBJ whole genome shotgun (WGS) entry which is preliminary data.</text>
</comment>
<dbReference type="Proteomes" id="UP000789396">
    <property type="component" value="Unassembled WGS sequence"/>
</dbReference>
<protein>
    <submittedName>
        <fullName evidence="2">14077_t:CDS:1</fullName>
    </submittedName>
</protein>
<organism evidence="2 3">
    <name type="scientific">Racocetra fulgida</name>
    <dbReference type="NCBI Taxonomy" id="60492"/>
    <lineage>
        <taxon>Eukaryota</taxon>
        <taxon>Fungi</taxon>
        <taxon>Fungi incertae sedis</taxon>
        <taxon>Mucoromycota</taxon>
        <taxon>Glomeromycotina</taxon>
        <taxon>Glomeromycetes</taxon>
        <taxon>Diversisporales</taxon>
        <taxon>Gigasporaceae</taxon>
        <taxon>Racocetra</taxon>
    </lineage>
</organism>
<dbReference type="AlphaFoldDB" id="A0A9N9PIG4"/>
<dbReference type="EMBL" id="CAJVPZ010097808">
    <property type="protein sequence ID" value="CAG8819645.1"/>
    <property type="molecule type" value="Genomic_DNA"/>
</dbReference>
<reference evidence="2" key="1">
    <citation type="submission" date="2021-06" db="EMBL/GenBank/DDBJ databases">
        <authorList>
            <person name="Kallberg Y."/>
            <person name="Tangrot J."/>
            <person name="Rosling A."/>
        </authorList>
    </citation>
    <scope>NUCLEOTIDE SEQUENCE</scope>
    <source>
        <strain evidence="2">IN212</strain>
    </source>
</reference>
<feature type="non-terminal residue" evidence="2">
    <location>
        <position position="39"/>
    </location>
</feature>
<evidence type="ECO:0000313" key="2">
    <source>
        <dbReference type="EMBL" id="CAG8819645.1"/>
    </source>
</evidence>
<evidence type="ECO:0000256" key="1">
    <source>
        <dbReference type="SAM" id="MobiDB-lite"/>
    </source>
</evidence>